<dbReference type="GO" id="GO:0009247">
    <property type="term" value="P:glycolipid biosynthetic process"/>
    <property type="evidence" value="ECO:0007669"/>
    <property type="project" value="UniProtKB-ARBA"/>
</dbReference>
<gene>
    <name evidence="7" type="ORF">DI564_06890</name>
</gene>
<keyword evidence="4 7" id="KW-0808">Transferase</keyword>
<evidence type="ECO:0000256" key="6">
    <source>
        <dbReference type="ARBA" id="ARBA00023315"/>
    </source>
</evidence>
<protein>
    <submittedName>
        <fullName evidence="7">Lipid A biosynthesis acyltransferase</fullName>
    </submittedName>
</protein>
<dbReference type="AlphaFoldDB" id="A0A2W5KGX9"/>
<comment type="subcellular location">
    <subcellularLocation>
        <location evidence="1">Cell inner membrane</location>
    </subcellularLocation>
</comment>
<dbReference type="Proteomes" id="UP000249046">
    <property type="component" value="Unassembled WGS sequence"/>
</dbReference>
<reference evidence="7 8" key="1">
    <citation type="submission" date="2017-08" db="EMBL/GenBank/DDBJ databases">
        <title>Infants hospitalized years apart are colonized by the same room-sourced microbial strains.</title>
        <authorList>
            <person name="Brooks B."/>
            <person name="Olm M.R."/>
            <person name="Firek B.A."/>
            <person name="Baker R."/>
            <person name="Thomas B.C."/>
            <person name="Morowitz M.J."/>
            <person name="Banfield J.F."/>
        </authorList>
    </citation>
    <scope>NUCLEOTIDE SEQUENCE [LARGE SCALE GENOMIC DNA]</scope>
    <source>
        <strain evidence="7">S2_005_003_R2_42</strain>
    </source>
</reference>
<evidence type="ECO:0000256" key="3">
    <source>
        <dbReference type="ARBA" id="ARBA00022519"/>
    </source>
</evidence>
<name>A0A2W5KGX9_9GAMM</name>
<dbReference type="CDD" id="cd07984">
    <property type="entry name" value="LPLAT_LABLAT-like"/>
    <property type="match status" value="1"/>
</dbReference>
<dbReference type="GO" id="GO:0005886">
    <property type="term" value="C:plasma membrane"/>
    <property type="evidence" value="ECO:0007669"/>
    <property type="project" value="UniProtKB-SubCell"/>
</dbReference>
<keyword evidence="2" id="KW-1003">Cell membrane</keyword>
<keyword evidence="5" id="KW-0472">Membrane</keyword>
<evidence type="ECO:0000256" key="2">
    <source>
        <dbReference type="ARBA" id="ARBA00022475"/>
    </source>
</evidence>
<dbReference type="EMBL" id="QFPO01000005">
    <property type="protein sequence ID" value="PZQ16356.1"/>
    <property type="molecule type" value="Genomic_DNA"/>
</dbReference>
<dbReference type="PANTHER" id="PTHR30606:SF10">
    <property type="entry name" value="PHOSPHATIDYLINOSITOL MANNOSIDE ACYLTRANSFERASE"/>
    <property type="match status" value="1"/>
</dbReference>
<dbReference type="Pfam" id="PF03279">
    <property type="entry name" value="Lip_A_acyltrans"/>
    <property type="match status" value="1"/>
</dbReference>
<evidence type="ECO:0000256" key="4">
    <source>
        <dbReference type="ARBA" id="ARBA00022679"/>
    </source>
</evidence>
<keyword evidence="6 7" id="KW-0012">Acyltransferase</keyword>
<comment type="caution">
    <text evidence="7">The sequence shown here is derived from an EMBL/GenBank/DDBJ whole genome shotgun (WGS) entry which is preliminary data.</text>
</comment>
<dbReference type="PANTHER" id="PTHR30606">
    <property type="entry name" value="LIPID A BIOSYNTHESIS LAUROYL ACYLTRANSFERASE"/>
    <property type="match status" value="1"/>
</dbReference>
<dbReference type="GO" id="GO:0016746">
    <property type="term" value="F:acyltransferase activity"/>
    <property type="evidence" value="ECO:0007669"/>
    <property type="project" value="UniProtKB-KW"/>
</dbReference>
<evidence type="ECO:0000313" key="7">
    <source>
        <dbReference type="EMBL" id="PZQ16356.1"/>
    </source>
</evidence>
<evidence type="ECO:0000256" key="1">
    <source>
        <dbReference type="ARBA" id="ARBA00004533"/>
    </source>
</evidence>
<proteinExistence type="predicted"/>
<keyword evidence="3" id="KW-0997">Cell inner membrane</keyword>
<dbReference type="InterPro" id="IPR004960">
    <property type="entry name" value="LipA_acyltrans"/>
</dbReference>
<sequence>MTTPRLSPFLALLYGGLRLFGRLSLRTLHRLGSACGSVIWLLDGRLRRVTERNLSLLLTQDSAETRQAVARAVLRETGKSMTEVAIVWAGSPQRALSLVREVRGLEHLDAARAGGRGLIIAAPHLGCWELLNYWLAERMPLSIAYRQPQRPYFEPLLLKARGALQVEQVRAEGAGVRALYRRLNAGGVVGILPDQRPKRGEGEFAPFFGIPAMTMVLLPRLARHTGAPVLFAFAERLPDGAGFRIHLLPAPDGIADADLGVACAALNRGVEDCVRIAFTQYQWTYKRYSIQPEGRPNPYAAAASAAGDED</sequence>
<evidence type="ECO:0000313" key="8">
    <source>
        <dbReference type="Proteomes" id="UP000249046"/>
    </source>
</evidence>
<dbReference type="PIRSF" id="PIRSF026649">
    <property type="entry name" value="MsbB"/>
    <property type="match status" value="1"/>
</dbReference>
<accession>A0A2W5KGX9</accession>
<evidence type="ECO:0000256" key="5">
    <source>
        <dbReference type="ARBA" id="ARBA00023136"/>
    </source>
</evidence>
<organism evidence="7 8">
    <name type="scientific">Rhodanobacter denitrificans</name>
    <dbReference type="NCBI Taxonomy" id="666685"/>
    <lineage>
        <taxon>Bacteria</taxon>
        <taxon>Pseudomonadati</taxon>
        <taxon>Pseudomonadota</taxon>
        <taxon>Gammaproteobacteria</taxon>
        <taxon>Lysobacterales</taxon>
        <taxon>Rhodanobacteraceae</taxon>
        <taxon>Rhodanobacter</taxon>
    </lineage>
</organism>